<proteinExistence type="predicted"/>
<reference evidence="1 2" key="1">
    <citation type="journal article" date="2023" name="ACS Omega">
        <title>Identification of the Neoaspergillic Acid Biosynthesis Gene Cluster by Establishing an In Vitro CRISPR-Ribonucleoprotein Genetic System in Aspergillus melleus.</title>
        <authorList>
            <person name="Yuan B."/>
            <person name="Grau M.F."/>
            <person name="Murata R.M."/>
            <person name="Torok T."/>
            <person name="Venkateswaran K."/>
            <person name="Stajich J.E."/>
            <person name="Wang C.C.C."/>
        </authorList>
    </citation>
    <scope>NUCLEOTIDE SEQUENCE [LARGE SCALE GENOMIC DNA]</scope>
    <source>
        <strain evidence="1 2">IMV 1140</strain>
    </source>
</reference>
<dbReference type="EMBL" id="JAOPJF010000013">
    <property type="protein sequence ID" value="KAK1147177.1"/>
    <property type="molecule type" value="Genomic_DNA"/>
</dbReference>
<evidence type="ECO:0000313" key="2">
    <source>
        <dbReference type="Proteomes" id="UP001177260"/>
    </source>
</evidence>
<dbReference type="Proteomes" id="UP001177260">
    <property type="component" value="Unassembled WGS sequence"/>
</dbReference>
<protein>
    <submittedName>
        <fullName evidence="1">Uncharacterized protein</fullName>
    </submittedName>
</protein>
<comment type="caution">
    <text evidence="1">The sequence shown here is derived from an EMBL/GenBank/DDBJ whole genome shotgun (WGS) entry which is preliminary data.</text>
</comment>
<organism evidence="1 2">
    <name type="scientific">Aspergillus melleus</name>
    <dbReference type="NCBI Taxonomy" id="138277"/>
    <lineage>
        <taxon>Eukaryota</taxon>
        <taxon>Fungi</taxon>
        <taxon>Dikarya</taxon>
        <taxon>Ascomycota</taxon>
        <taxon>Pezizomycotina</taxon>
        <taxon>Eurotiomycetes</taxon>
        <taxon>Eurotiomycetidae</taxon>
        <taxon>Eurotiales</taxon>
        <taxon>Aspergillaceae</taxon>
        <taxon>Aspergillus</taxon>
        <taxon>Aspergillus subgen. Circumdati</taxon>
    </lineage>
</organism>
<evidence type="ECO:0000313" key="1">
    <source>
        <dbReference type="EMBL" id="KAK1147177.1"/>
    </source>
</evidence>
<keyword evidence="2" id="KW-1185">Reference proteome</keyword>
<name>A0ACC3B9W3_9EURO</name>
<sequence length="94" mass="10208">MQISSLLLGIAALFATAAVADKTCTPSFDYCASELLEKKGFSEDDLKTALKDSEYENEDFKNILFHCMNPGYVGHAKLCASGCEASEQEGSRKC</sequence>
<gene>
    <name evidence="1" type="ORF">N8T08_001916</name>
</gene>
<accession>A0ACC3B9W3</accession>